<evidence type="ECO:0000313" key="3">
    <source>
        <dbReference type="EMBL" id="MCH94141.1"/>
    </source>
</evidence>
<feature type="region of interest" description="Disordered" evidence="2">
    <location>
        <begin position="176"/>
        <end position="271"/>
    </location>
</feature>
<reference evidence="3 4" key="1">
    <citation type="journal article" date="2018" name="Front. Plant Sci.">
        <title>Red Clover (Trifolium pratense) and Zigzag Clover (T. medium) - A Picture of Genomic Similarities and Differences.</title>
        <authorList>
            <person name="Dluhosova J."/>
            <person name="Istvanek J."/>
            <person name="Nedelnik J."/>
            <person name="Repkova J."/>
        </authorList>
    </citation>
    <scope>NUCLEOTIDE SEQUENCE [LARGE SCALE GENOMIC DNA]</scope>
    <source>
        <strain evidence="4">cv. 10/8</strain>
        <tissue evidence="3">Leaf</tissue>
    </source>
</reference>
<feature type="compositionally biased region" description="Low complexity" evidence="2">
    <location>
        <begin position="176"/>
        <end position="186"/>
    </location>
</feature>
<comment type="caution">
    <text evidence="3">The sequence shown here is derived from an EMBL/GenBank/DDBJ whole genome shotgun (WGS) entry which is preliminary data.</text>
</comment>
<evidence type="ECO:0000313" key="4">
    <source>
        <dbReference type="Proteomes" id="UP000265520"/>
    </source>
</evidence>
<keyword evidence="4" id="KW-1185">Reference proteome</keyword>
<dbReference type="PANTHER" id="PTHR48435">
    <property type="entry name" value="POLYPROTEIN"/>
    <property type="match status" value="1"/>
</dbReference>
<feature type="non-terminal residue" evidence="3">
    <location>
        <position position="1"/>
    </location>
</feature>
<feature type="compositionally biased region" description="Polar residues" evidence="2">
    <location>
        <begin position="196"/>
        <end position="206"/>
    </location>
</feature>
<proteinExistence type="predicted"/>
<keyword evidence="1" id="KW-0175">Coiled coil</keyword>
<protein>
    <submittedName>
        <fullName evidence="3">Polyprotein-like</fullName>
    </submittedName>
</protein>
<dbReference type="EMBL" id="LXQA010026608">
    <property type="protein sequence ID" value="MCH94141.1"/>
    <property type="molecule type" value="Genomic_DNA"/>
</dbReference>
<feature type="coiled-coil region" evidence="1">
    <location>
        <begin position="47"/>
        <end position="95"/>
    </location>
</feature>
<gene>
    <name evidence="3" type="ORF">A2U01_0015097</name>
</gene>
<evidence type="ECO:0000256" key="2">
    <source>
        <dbReference type="SAM" id="MobiDB-lite"/>
    </source>
</evidence>
<evidence type="ECO:0000256" key="1">
    <source>
        <dbReference type="SAM" id="Coils"/>
    </source>
</evidence>
<dbReference type="PANTHER" id="PTHR48435:SF1">
    <property type="entry name" value="POLYPROTEIN"/>
    <property type="match status" value="1"/>
</dbReference>
<organism evidence="3 4">
    <name type="scientific">Trifolium medium</name>
    <dbReference type="NCBI Taxonomy" id="97028"/>
    <lineage>
        <taxon>Eukaryota</taxon>
        <taxon>Viridiplantae</taxon>
        <taxon>Streptophyta</taxon>
        <taxon>Embryophyta</taxon>
        <taxon>Tracheophyta</taxon>
        <taxon>Spermatophyta</taxon>
        <taxon>Magnoliopsida</taxon>
        <taxon>eudicotyledons</taxon>
        <taxon>Gunneridae</taxon>
        <taxon>Pentapetalae</taxon>
        <taxon>rosids</taxon>
        <taxon>fabids</taxon>
        <taxon>Fabales</taxon>
        <taxon>Fabaceae</taxon>
        <taxon>Papilionoideae</taxon>
        <taxon>50 kb inversion clade</taxon>
        <taxon>NPAAA clade</taxon>
        <taxon>Hologalegina</taxon>
        <taxon>IRL clade</taxon>
        <taxon>Trifolieae</taxon>
        <taxon>Trifolium</taxon>
    </lineage>
</organism>
<accession>A0A392N335</accession>
<dbReference type="InterPro" id="IPR053098">
    <property type="entry name" value="Petuviruses_polyprotein"/>
</dbReference>
<name>A0A392N335_9FABA</name>
<sequence>RKIDPITHRASKPFVQPSEVLPDGKLKPLSQAEEVLNWQSENMIAQNDSLQNLNERLVKTTERIEETEENLKILSQKMQKYYKNLKTQISQLNQDLRTMPSEQLFGTTFNQKVKELDDIIKASKETKEPQQKPIDNIFFNPPSFPTYFTRPERPPPFMLTSPFLASSPEYMTTAYKTRSTRATASTSRDKGKAVSLNGSSTDSQDNPEAPPSKYQKEEQDSQPPDQGYLSLAITRHRVSDTTSQSSPSDDDSQNSTGSEDSSTIVAESESEETLMNISELFMVNFKEESYYEESFDEERTTGKPKINGGPWFTFDDIPPNQRRRRLLDFKAWLDTHFMKAEADPYKVIEEFCCRMTGSLKEWYQGLGEVSQDGLHRLENVHALLGIIHT</sequence>
<dbReference type="AlphaFoldDB" id="A0A392N335"/>
<dbReference type="Proteomes" id="UP000265520">
    <property type="component" value="Unassembled WGS sequence"/>
</dbReference>